<evidence type="ECO:0008006" key="8">
    <source>
        <dbReference type="Google" id="ProtNLM"/>
    </source>
</evidence>
<dbReference type="InterPro" id="IPR058962">
    <property type="entry name" value="DUF8108_N"/>
</dbReference>
<keyword evidence="7" id="KW-1185">Reference proteome</keyword>
<evidence type="ECO:0000313" key="6">
    <source>
        <dbReference type="EMBL" id="MXR52358.1"/>
    </source>
</evidence>
<organism evidence="6 7">
    <name type="scientific">Halovenus carboxidivorans</name>
    <dbReference type="NCBI Taxonomy" id="2692199"/>
    <lineage>
        <taxon>Archaea</taxon>
        <taxon>Methanobacteriati</taxon>
        <taxon>Methanobacteriota</taxon>
        <taxon>Stenosarchaea group</taxon>
        <taxon>Halobacteria</taxon>
        <taxon>Halobacteriales</taxon>
        <taxon>Haloarculaceae</taxon>
        <taxon>Halovenus</taxon>
    </lineage>
</organism>
<keyword evidence="2" id="KW-0812">Transmembrane</keyword>
<evidence type="ECO:0000259" key="3">
    <source>
        <dbReference type="Pfam" id="PF26413"/>
    </source>
</evidence>
<feature type="compositionally biased region" description="Polar residues" evidence="1">
    <location>
        <begin position="153"/>
        <end position="165"/>
    </location>
</feature>
<dbReference type="AlphaFoldDB" id="A0A6B0T295"/>
<protein>
    <recommendedName>
        <fullName evidence="8">Zinc ribbon domain-containing protein</fullName>
    </recommendedName>
</protein>
<feature type="compositionally biased region" description="Basic and acidic residues" evidence="1">
    <location>
        <begin position="323"/>
        <end position="333"/>
    </location>
</feature>
<evidence type="ECO:0000256" key="1">
    <source>
        <dbReference type="SAM" id="MobiDB-lite"/>
    </source>
</evidence>
<feature type="domain" description="DUF8108" evidence="4">
    <location>
        <begin position="69"/>
        <end position="135"/>
    </location>
</feature>
<feature type="transmembrane region" description="Helical" evidence="2">
    <location>
        <begin position="173"/>
        <end position="206"/>
    </location>
</feature>
<reference evidence="6 7" key="1">
    <citation type="submission" date="2019-12" db="EMBL/GenBank/DDBJ databases">
        <title>Isolation and characterization of three novel carbon monoxide-oxidizing members of Halobacteria from salione crusts and soils.</title>
        <authorList>
            <person name="Myers M.R."/>
            <person name="King G.M."/>
        </authorList>
    </citation>
    <scope>NUCLEOTIDE SEQUENCE [LARGE SCALE GENOMIC DNA]</scope>
    <source>
        <strain evidence="6 7">WSH3</strain>
    </source>
</reference>
<feature type="compositionally biased region" description="Basic and acidic residues" evidence="1">
    <location>
        <begin position="306"/>
        <end position="316"/>
    </location>
</feature>
<dbReference type="EMBL" id="WUUT01000004">
    <property type="protein sequence ID" value="MXR52358.1"/>
    <property type="molecule type" value="Genomic_DNA"/>
</dbReference>
<dbReference type="Proteomes" id="UP000466535">
    <property type="component" value="Unassembled WGS sequence"/>
</dbReference>
<evidence type="ECO:0000256" key="2">
    <source>
        <dbReference type="SAM" id="Phobius"/>
    </source>
</evidence>
<evidence type="ECO:0000259" key="4">
    <source>
        <dbReference type="Pfam" id="PF26438"/>
    </source>
</evidence>
<proteinExistence type="predicted"/>
<feature type="transmembrane region" description="Helical" evidence="2">
    <location>
        <begin position="103"/>
        <end position="124"/>
    </location>
</feature>
<sequence length="333" mass="36686">MADPVRCDGSGLFCPNCGNSATPEHDYCIHCGHDLAPLQEVADADYETTTERADAEQDRGRRSTGDDLTAFRRRIGYLVSRGWEIEYDGHDEVVLVDRGLGSIAIHSLLFIFTTGVGNLLYAWYHYSVAPTRVTLRADGEGYEILSPADPTAETPQGQSSPQTSPLQLGGGVAMLVIGIIMVLTTGLTLVSTLLGLASGIVGLYVLPPVRRRLRNRHTLMTFGPTETVDERYVEQTDRPCAICGSRVLDGLVREYEQEYVLAGLPLYTMERGENYYCRDCRSLDVSRELSGGVDTGYDTDENAEDSVTRELERLREDDAEAATGERERESGET</sequence>
<dbReference type="Pfam" id="PF26413">
    <property type="entry name" value="DUF8108"/>
    <property type="match status" value="1"/>
</dbReference>
<dbReference type="Pfam" id="PF26440">
    <property type="entry name" value="DUF8108_M"/>
    <property type="match status" value="1"/>
</dbReference>
<dbReference type="OrthoDB" id="53394at2157"/>
<dbReference type="RefSeq" id="WP_159764476.1">
    <property type="nucleotide sequence ID" value="NZ_WUUT01000004.1"/>
</dbReference>
<comment type="caution">
    <text evidence="6">The sequence shown here is derived from an EMBL/GenBank/DDBJ whole genome shotgun (WGS) entry which is preliminary data.</text>
</comment>
<accession>A0A6B0T295</accession>
<feature type="region of interest" description="Disordered" evidence="1">
    <location>
        <begin position="291"/>
        <end position="333"/>
    </location>
</feature>
<dbReference type="InterPro" id="IPR058421">
    <property type="entry name" value="DUF8108_C"/>
</dbReference>
<dbReference type="Pfam" id="PF26438">
    <property type="entry name" value="DUF8108_N"/>
    <property type="match status" value="1"/>
</dbReference>
<keyword evidence="2" id="KW-0472">Membrane</keyword>
<feature type="region of interest" description="Disordered" evidence="1">
    <location>
        <begin position="144"/>
        <end position="165"/>
    </location>
</feature>
<name>A0A6B0T295_9EURY</name>
<feature type="domain" description="DUF8108" evidence="3">
    <location>
        <begin position="215"/>
        <end position="281"/>
    </location>
</feature>
<gene>
    <name evidence="6" type="ORF">GRX03_12180</name>
</gene>
<evidence type="ECO:0000259" key="5">
    <source>
        <dbReference type="Pfam" id="PF26440"/>
    </source>
</evidence>
<keyword evidence="2" id="KW-1133">Transmembrane helix</keyword>
<feature type="domain" description="DUF8108" evidence="5">
    <location>
        <begin position="152"/>
        <end position="209"/>
    </location>
</feature>
<evidence type="ECO:0000313" key="7">
    <source>
        <dbReference type="Proteomes" id="UP000466535"/>
    </source>
</evidence>
<dbReference type="InterPro" id="IPR058963">
    <property type="entry name" value="DUF8108_M"/>
</dbReference>